<evidence type="ECO:0000313" key="3">
    <source>
        <dbReference type="Proteomes" id="UP000217199"/>
    </source>
</evidence>
<dbReference type="PIRSF" id="PIRSF003113">
    <property type="entry name" value="BolA"/>
    <property type="match status" value="1"/>
</dbReference>
<dbReference type="GO" id="GO:0044572">
    <property type="term" value="P:[4Fe-4S] cluster assembly"/>
    <property type="evidence" value="ECO:0007669"/>
    <property type="project" value="TreeGrafter"/>
</dbReference>
<accession>A0A286UGU8</accession>
<organism evidence="2 3">
    <name type="scientific">Pyrrhoderma noxium</name>
    <dbReference type="NCBI Taxonomy" id="2282107"/>
    <lineage>
        <taxon>Eukaryota</taxon>
        <taxon>Fungi</taxon>
        <taxon>Dikarya</taxon>
        <taxon>Basidiomycota</taxon>
        <taxon>Agaricomycotina</taxon>
        <taxon>Agaricomycetes</taxon>
        <taxon>Hymenochaetales</taxon>
        <taxon>Hymenochaetaceae</taxon>
        <taxon>Pyrrhoderma</taxon>
    </lineage>
</organism>
<evidence type="ECO:0000256" key="1">
    <source>
        <dbReference type="RuleBase" id="RU003860"/>
    </source>
</evidence>
<dbReference type="PANTHER" id="PTHR46230:SF7">
    <property type="entry name" value="BOLA-LIKE PROTEIN 1"/>
    <property type="match status" value="1"/>
</dbReference>
<dbReference type="GO" id="GO:0005759">
    <property type="term" value="C:mitochondrial matrix"/>
    <property type="evidence" value="ECO:0007669"/>
    <property type="project" value="TreeGrafter"/>
</dbReference>
<proteinExistence type="inferred from homology"/>
<evidence type="ECO:0000313" key="2">
    <source>
        <dbReference type="EMBL" id="PAV18850.1"/>
    </source>
</evidence>
<dbReference type="InterPro" id="IPR002634">
    <property type="entry name" value="BolA"/>
</dbReference>
<dbReference type="PANTHER" id="PTHR46230">
    <property type="match status" value="1"/>
</dbReference>
<sequence>MSAAASTSSAGPVEQSIKEKLVQALSPTDLLIVNDSWKHKHHKPMIAIDGGNGETHFSITIVSDSFKDKKLVERHRLIYGILSNELNNGLHALSLTAKTPDELSQFPRNICYTW</sequence>
<dbReference type="InterPro" id="IPR036065">
    <property type="entry name" value="BolA-like_sf"/>
</dbReference>
<dbReference type="InParanoid" id="A0A286UGU8"/>
<dbReference type="STRING" id="2282107.A0A286UGU8"/>
<dbReference type="AlphaFoldDB" id="A0A286UGU8"/>
<dbReference type="EMBL" id="NBII01000005">
    <property type="protein sequence ID" value="PAV18850.1"/>
    <property type="molecule type" value="Genomic_DNA"/>
</dbReference>
<dbReference type="Pfam" id="PF01722">
    <property type="entry name" value="BolA"/>
    <property type="match status" value="1"/>
</dbReference>
<dbReference type="Proteomes" id="UP000217199">
    <property type="component" value="Unassembled WGS sequence"/>
</dbReference>
<reference evidence="2 3" key="1">
    <citation type="journal article" date="2017" name="Mol. Ecol.">
        <title>Comparative and population genomic landscape of Phellinus noxius: A hypervariable fungus causing root rot in trees.</title>
        <authorList>
            <person name="Chung C.L."/>
            <person name="Lee T.J."/>
            <person name="Akiba M."/>
            <person name="Lee H.H."/>
            <person name="Kuo T.H."/>
            <person name="Liu D."/>
            <person name="Ke H.M."/>
            <person name="Yokoi T."/>
            <person name="Roa M.B."/>
            <person name="Lu M.J."/>
            <person name="Chang Y.Y."/>
            <person name="Ann P.J."/>
            <person name="Tsai J.N."/>
            <person name="Chen C.Y."/>
            <person name="Tzean S.S."/>
            <person name="Ota Y."/>
            <person name="Hattori T."/>
            <person name="Sahashi N."/>
            <person name="Liou R.F."/>
            <person name="Kikuchi T."/>
            <person name="Tsai I.J."/>
        </authorList>
    </citation>
    <scope>NUCLEOTIDE SEQUENCE [LARGE SCALE GENOMIC DNA]</scope>
    <source>
        <strain evidence="2 3">FFPRI411160</strain>
    </source>
</reference>
<dbReference type="SUPFAM" id="SSF82657">
    <property type="entry name" value="BolA-like"/>
    <property type="match status" value="1"/>
</dbReference>
<dbReference type="FunCoup" id="A0A286UGU8">
    <property type="interactions" value="33"/>
</dbReference>
<gene>
    <name evidence="2" type="ORF">PNOK_0569300</name>
</gene>
<name>A0A286UGU8_9AGAM</name>
<keyword evidence="3" id="KW-1185">Reference proteome</keyword>
<dbReference type="OrthoDB" id="411584at2759"/>
<comment type="similarity">
    <text evidence="1">Belongs to the BolA/IbaG family.</text>
</comment>
<dbReference type="Gene3D" id="3.10.20.90">
    <property type="entry name" value="Phosphatidylinositol 3-kinase Catalytic Subunit, Chain A, domain 1"/>
    <property type="match status" value="1"/>
</dbReference>
<protein>
    <submittedName>
        <fullName evidence="2">Bola</fullName>
    </submittedName>
</protein>
<comment type="caution">
    <text evidence="2">The sequence shown here is derived from an EMBL/GenBank/DDBJ whole genome shotgun (WGS) entry which is preliminary data.</text>
</comment>